<evidence type="ECO:0000256" key="2">
    <source>
        <dbReference type="SAM" id="MobiDB-lite"/>
    </source>
</evidence>
<feature type="transmembrane region" description="Helical" evidence="3">
    <location>
        <begin position="241"/>
        <end position="263"/>
    </location>
</feature>
<dbReference type="GO" id="GO:0005886">
    <property type="term" value="C:plasma membrane"/>
    <property type="evidence" value="ECO:0000318"/>
    <property type="project" value="GO_Central"/>
</dbReference>
<keyword evidence="3" id="KW-0812">Transmembrane</keyword>
<keyword evidence="3" id="KW-1133">Transmembrane helix</keyword>
<evidence type="ECO:0000313" key="4">
    <source>
        <dbReference type="EMBL" id="CAP35659.2"/>
    </source>
</evidence>
<gene>
    <name evidence="4 6" type="ORF">CBG18158</name>
    <name evidence="4" type="ORF">CBG_18158</name>
</gene>
<dbReference type="PANTHER" id="PTHR12625">
    <property type="entry name" value="LIPOCALIN-1 INTERACTING MEMBRANE RECEPTOR LIMR"/>
    <property type="match status" value="1"/>
</dbReference>
<dbReference type="Proteomes" id="UP000008549">
    <property type="component" value="Unassembled WGS sequence"/>
</dbReference>
<dbReference type="Pfam" id="PF04791">
    <property type="entry name" value="LMBR1"/>
    <property type="match status" value="1"/>
</dbReference>
<comment type="similarity">
    <text evidence="1">Belongs to the LIMR family.</text>
</comment>
<evidence type="ECO:0000256" key="1">
    <source>
        <dbReference type="ARBA" id="ARBA00010487"/>
    </source>
</evidence>
<dbReference type="OMA" id="PLIYSCV"/>
<dbReference type="RefSeq" id="XP_045096399.1">
    <property type="nucleotide sequence ID" value="XM_045243902.1"/>
</dbReference>
<dbReference type="GO" id="GO:0007165">
    <property type="term" value="P:signal transduction"/>
    <property type="evidence" value="ECO:0000318"/>
    <property type="project" value="GO_Central"/>
</dbReference>
<dbReference type="PRINTS" id="PR01692">
    <property type="entry name" value="LIPOCALINIMR"/>
</dbReference>
<dbReference type="FunCoup" id="A8XT56">
    <property type="interactions" value="2307"/>
</dbReference>
<protein>
    <submittedName>
        <fullName evidence="4">Protein CBG18158</fullName>
    </submittedName>
</protein>
<keyword evidence="3" id="KW-0472">Membrane</keyword>
<dbReference type="InterPro" id="IPR006876">
    <property type="entry name" value="LMBR1-like_membr_prot"/>
</dbReference>
<evidence type="ECO:0000256" key="3">
    <source>
        <dbReference type="SAM" id="Phobius"/>
    </source>
</evidence>
<keyword evidence="5" id="KW-1185">Reference proteome</keyword>
<feature type="transmembrane region" description="Helical" evidence="3">
    <location>
        <begin position="537"/>
        <end position="564"/>
    </location>
</feature>
<sequence>MAQYALEAGVSWLATSVSVVASGTWQFAKWSHRYIMQEAEELEEEAEESHFQQMIDKEKAFHNYVRQQIICMWLFMLLYLFAYWLISRLKRKTEREALYAGEEDYFVYRVSVWISSTATATSIGSLTLLPFSVIGVEMLQLYDGNYYLQWLSYSLIGALWNYVFVLSNVSLFVLLPFSYFFIESQGFSSSNLGNCTTQRIYEAMAISFLFAFVLLCLAEIVLTILDYPVSFLSITSVNLPLIYSCVSFIGAVLLLISTPYGFAKMFSLAREFLVVDGEVVEEELASSPNEVTPEPSENAFMINSKPSDSEETLSAPISDEVVTDVVEEFRKDSDSGIESGSTEEMRLNTDDEDEIEIINPEVDPSECGDVGNTTPTKPKRRRWRHDYASSPVVRKWEEPKKLPNPNFDYRNFNDYVRAARRQRSSFSESDDFWVGSPTRNTFSNNYFSSRFSRCEHGSEMCLNPSTSLAVDPFASGDSHEATSSEASTSNQISPNRLSKSEEAIWKPVIHTVKSSKLYKRAIEKQGRLLKLFMRLRYPVAIAILLALTTCSLIMVAINTLKLLFGYRSLPVYAQYIEVHTRHSFGLFGACIETLIIIYVMLTSFVGLYSLPVLRSLRPVRKDTPMPTIIINSSIVLVVASALPVAVNTIGMTTFDLLGSQSSLQWLSSFRVVVAYNTMFVVLSVAFLFNQLTASMRRQIWKWYREKGFFSKLFRFFFRICNLRCGRCTDDSDDTMVILGGNDKKNN</sequence>
<feature type="transmembrane region" description="Helical" evidence="3">
    <location>
        <begin position="203"/>
        <end position="225"/>
    </location>
</feature>
<reference evidence="4 5" key="2">
    <citation type="journal article" date="2011" name="PLoS Genet.">
        <title>Caenorhabditis briggsae recombinant inbred line genotypes reveal inter-strain incompatibility and the evolution of recombination.</title>
        <authorList>
            <person name="Ross J.A."/>
            <person name="Koboldt D.C."/>
            <person name="Staisch J.E."/>
            <person name="Chamberlin H.M."/>
            <person name="Gupta B.P."/>
            <person name="Miller R.D."/>
            <person name="Baird S.E."/>
            <person name="Haag E.S."/>
        </authorList>
    </citation>
    <scope>NUCLEOTIDE SEQUENCE [LARGE SCALE GENOMIC DNA]</scope>
    <source>
        <strain evidence="4 5">AF16</strain>
    </source>
</reference>
<reference evidence="4 5" key="1">
    <citation type="journal article" date="2003" name="PLoS Biol.">
        <title>The genome sequence of Caenorhabditis briggsae: a platform for comparative genomics.</title>
        <authorList>
            <person name="Stein L.D."/>
            <person name="Bao Z."/>
            <person name="Blasiar D."/>
            <person name="Blumenthal T."/>
            <person name="Brent M.R."/>
            <person name="Chen N."/>
            <person name="Chinwalla A."/>
            <person name="Clarke L."/>
            <person name="Clee C."/>
            <person name="Coghlan A."/>
            <person name="Coulson A."/>
            <person name="D'Eustachio P."/>
            <person name="Fitch D.H."/>
            <person name="Fulton L.A."/>
            <person name="Fulton R.E."/>
            <person name="Griffiths-Jones S."/>
            <person name="Harris T.W."/>
            <person name="Hillier L.W."/>
            <person name="Kamath R."/>
            <person name="Kuwabara P.E."/>
            <person name="Mardis E.R."/>
            <person name="Marra M.A."/>
            <person name="Miner T.L."/>
            <person name="Minx P."/>
            <person name="Mullikin J.C."/>
            <person name="Plumb R.W."/>
            <person name="Rogers J."/>
            <person name="Schein J.E."/>
            <person name="Sohrmann M."/>
            <person name="Spieth J."/>
            <person name="Stajich J.E."/>
            <person name="Wei C."/>
            <person name="Willey D."/>
            <person name="Wilson R.K."/>
            <person name="Durbin R."/>
            <person name="Waterston R.H."/>
        </authorList>
    </citation>
    <scope>NUCLEOTIDE SEQUENCE [LARGE SCALE GENOMIC DNA]</scope>
    <source>
        <strain evidence="4 5">AF16</strain>
    </source>
</reference>
<dbReference type="AlphaFoldDB" id="A8XT56"/>
<dbReference type="PANTHER" id="PTHR12625:SF0">
    <property type="entry name" value="PROTEIN LILIPOD"/>
    <property type="match status" value="1"/>
</dbReference>
<dbReference type="KEGG" id="cbr:CBG_18158"/>
<dbReference type="InParanoid" id="A8XT56"/>
<feature type="transmembrane region" description="Helical" evidence="3">
    <location>
        <begin position="628"/>
        <end position="649"/>
    </location>
</feature>
<dbReference type="GeneID" id="8584186"/>
<dbReference type="HOGENOM" id="CLU_029445_1_0_1"/>
<feature type="transmembrane region" description="Helical" evidence="3">
    <location>
        <begin position="106"/>
        <end position="139"/>
    </location>
</feature>
<feature type="transmembrane region" description="Helical" evidence="3">
    <location>
        <begin position="64"/>
        <end position="86"/>
    </location>
</feature>
<dbReference type="GO" id="GO:0004888">
    <property type="term" value="F:transmembrane signaling receptor activity"/>
    <property type="evidence" value="ECO:0000318"/>
    <property type="project" value="GO_Central"/>
</dbReference>
<feature type="transmembrane region" description="Helical" evidence="3">
    <location>
        <begin position="159"/>
        <end position="182"/>
    </location>
</feature>
<feature type="region of interest" description="Disordered" evidence="2">
    <location>
        <begin position="473"/>
        <end position="495"/>
    </location>
</feature>
<evidence type="ECO:0000313" key="6">
    <source>
        <dbReference type="WormBase" id="CBG18158"/>
    </source>
</evidence>
<proteinExistence type="inferred from homology"/>
<feature type="transmembrane region" description="Helical" evidence="3">
    <location>
        <begin position="669"/>
        <end position="688"/>
    </location>
</feature>
<dbReference type="WormBase" id="CBG18158">
    <property type="protein sequence ID" value="CBP04255"/>
    <property type="gene ID" value="WBGene00037629"/>
</dbReference>
<accession>A8XT56</accession>
<dbReference type="eggNOG" id="KOG3722">
    <property type="taxonomic scope" value="Eukaryota"/>
</dbReference>
<feature type="region of interest" description="Disordered" evidence="2">
    <location>
        <begin position="362"/>
        <end position="384"/>
    </location>
</feature>
<organism evidence="4 5">
    <name type="scientific">Caenorhabditis briggsae</name>
    <dbReference type="NCBI Taxonomy" id="6238"/>
    <lineage>
        <taxon>Eukaryota</taxon>
        <taxon>Metazoa</taxon>
        <taxon>Ecdysozoa</taxon>
        <taxon>Nematoda</taxon>
        <taxon>Chromadorea</taxon>
        <taxon>Rhabditida</taxon>
        <taxon>Rhabditina</taxon>
        <taxon>Rhabditomorpha</taxon>
        <taxon>Rhabditoidea</taxon>
        <taxon>Rhabditidae</taxon>
        <taxon>Peloderinae</taxon>
        <taxon>Caenorhabditis</taxon>
    </lineage>
</organism>
<feature type="transmembrane region" description="Helical" evidence="3">
    <location>
        <begin position="584"/>
        <end position="608"/>
    </location>
</feature>
<dbReference type="STRING" id="6238.A8XT56"/>
<evidence type="ECO:0000313" key="5">
    <source>
        <dbReference type="Proteomes" id="UP000008549"/>
    </source>
</evidence>
<dbReference type="InterPro" id="IPR008075">
    <property type="entry name" value="LIMR"/>
</dbReference>
<dbReference type="EMBL" id="HE600963">
    <property type="protein sequence ID" value="CAP35659.2"/>
    <property type="molecule type" value="Genomic_DNA"/>
</dbReference>
<name>A8XT56_CAEBR</name>
<dbReference type="CTD" id="8584186"/>